<proteinExistence type="predicted"/>
<sequence>MTAQLDRFLCLGDSLTELSWGENGLGASLAFLYQRKLDVLNRGLSGYNSEWSLACWNKWLSPTTSTSPKTQLVTLWLGANDAVLPGEAQHVPLDRYQSNLRSIVALVRERHPEASIVLITPTPYHPEGWLDERVRRGLTRTHDRAPERTKEYAEAVTQLGEELGLPVADVWTPVDAEMRRLGPEKEGSVFTDGLHLNAGAYKHVVDGASKCTARSLVGSATVLFPDARRQQRSSRPSSRTTQTRRPTRSLCCSPTGRTSVRPCLCPTSSLPR</sequence>
<comment type="caution">
    <text evidence="3">The sequence shown here is derived from an EMBL/GenBank/DDBJ whole genome shotgun (WGS) entry which is preliminary data.</text>
</comment>
<gene>
    <name evidence="3" type="ORF">DMC30DRAFT_194670</name>
</gene>
<feature type="region of interest" description="Disordered" evidence="1">
    <location>
        <begin position="226"/>
        <end position="258"/>
    </location>
</feature>
<dbReference type="Proteomes" id="UP000311382">
    <property type="component" value="Unassembled WGS sequence"/>
</dbReference>
<dbReference type="PANTHER" id="PTHR14209">
    <property type="entry name" value="ISOAMYL ACETATE-HYDROLYZING ESTERASE 1"/>
    <property type="match status" value="1"/>
</dbReference>
<evidence type="ECO:0000313" key="3">
    <source>
        <dbReference type="EMBL" id="TNY21591.1"/>
    </source>
</evidence>
<accession>A0A5C5G0T3</accession>
<dbReference type="GO" id="GO:0016787">
    <property type="term" value="F:hydrolase activity"/>
    <property type="evidence" value="ECO:0007669"/>
    <property type="project" value="UniProtKB-KW"/>
</dbReference>
<evidence type="ECO:0000259" key="2">
    <source>
        <dbReference type="Pfam" id="PF13472"/>
    </source>
</evidence>
<dbReference type="Gene3D" id="3.40.50.1110">
    <property type="entry name" value="SGNH hydrolase"/>
    <property type="match status" value="1"/>
</dbReference>
<name>A0A5C5G0T3_9BASI</name>
<dbReference type="OrthoDB" id="671439at2759"/>
<protein>
    <submittedName>
        <fullName evidence="3">SGNH hydrolase-type esterase domain-containing protein</fullName>
    </submittedName>
</protein>
<keyword evidence="3" id="KW-0378">Hydrolase</keyword>
<dbReference type="AlphaFoldDB" id="A0A5C5G0T3"/>
<dbReference type="InterPro" id="IPR045136">
    <property type="entry name" value="Iah1-like"/>
</dbReference>
<dbReference type="SUPFAM" id="SSF52266">
    <property type="entry name" value="SGNH hydrolase"/>
    <property type="match status" value="1"/>
</dbReference>
<evidence type="ECO:0000256" key="1">
    <source>
        <dbReference type="SAM" id="MobiDB-lite"/>
    </source>
</evidence>
<dbReference type="EMBL" id="SOZI01000040">
    <property type="protein sequence ID" value="TNY21591.1"/>
    <property type="molecule type" value="Genomic_DNA"/>
</dbReference>
<organism evidence="3 4">
    <name type="scientific">Rhodotorula diobovata</name>
    <dbReference type="NCBI Taxonomy" id="5288"/>
    <lineage>
        <taxon>Eukaryota</taxon>
        <taxon>Fungi</taxon>
        <taxon>Dikarya</taxon>
        <taxon>Basidiomycota</taxon>
        <taxon>Pucciniomycotina</taxon>
        <taxon>Microbotryomycetes</taxon>
        <taxon>Sporidiobolales</taxon>
        <taxon>Sporidiobolaceae</taxon>
        <taxon>Rhodotorula</taxon>
    </lineage>
</organism>
<evidence type="ECO:0000313" key="4">
    <source>
        <dbReference type="Proteomes" id="UP000311382"/>
    </source>
</evidence>
<dbReference type="InterPro" id="IPR013830">
    <property type="entry name" value="SGNH_hydro"/>
</dbReference>
<feature type="domain" description="SGNH hydrolase-type esterase" evidence="2">
    <location>
        <begin position="10"/>
        <end position="202"/>
    </location>
</feature>
<dbReference type="InterPro" id="IPR036514">
    <property type="entry name" value="SGNH_hydro_sf"/>
</dbReference>
<dbReference type="PANTHER" id="PTHR14209:SF19">
    <property type="entry name" value="ISOAMYL ACETATE-HYDROLYZING ESTERASE 1 HOMOLOG"/>
    <property type="match status" value="1"/>
</dbReference>
<dbReference type="CDD" id="cd01838">
    <property type="entry name" value="Isoamyl_acetate_hydrolase_like"/>
    <property type="match status" value="1"/>
</dbReference>
<dbReference type="Pfam" id="PF13472">
    <property type="entry name" value="Lipase_GDSL_2"/>
    <property type="match status" value="1"/>
</dbReference>
<keyword evidence="4" id="KW-1185">Reference proteome</keyword>
<feature type="compositionally biased region" description="Low complexity" evidence="1">
    <location>
        <begin position="233"/>
        <end position="244"/>
    </location>
</feature>
<dbReference type="STRING" id="5288.A0A5C5G0T3"/>
<reference evidence="3 4" key="1">
    <citation type="submission" date="2019-03" db="EMBL/GenBank/DDBJ databases">
        <title>Rhodosporidium diobovatum UCD-FST 08-225 genome sequencing, assembly, and annotation.</title>
        <authorList>
            <person name="Fakankun I.U."/>
            <person name="Fristensky B."/>
            <person name="Levin D.B."/>
        </authorList>
    </citation>
    <scope>NUCLEOTIDE SEQUENCE [LARGE SCALE GENOMIC DNA]</scope>
    <source>
        <strain evidence="3 4">UCD-FST 08-225</strain>
    </source>
</reference>